<dbReference type="GO" id="GO:0005975">
    <property type="term" value="P:carbohydrate metabolic process"/>
    <property type="evidence" value="ECO:0007669"/>
    <property type="project" value="UniProtKB-ARBA"/>
</dbReference>
<dbReference type="Proteomes" id="UP000000328">
    <property type="component" value="Chromosome"/>
</dbReference>
<protein>
    <recommendedName>
        <fullName evidence="3">Ig-like domain-containing protein</fullName>
    </recommendedName>
</protein>
<accession>A0A0H3D5D2</accession>
<dbReference type="PATRIC" id="fig|749927.5.peg.4606"/>
<evidence type="ECO:0000313" key="2">
    <source>
        <dbReference type="Proteomes" id="UP000000328"/>
    </source>
</evidence>
<reference evidence="1 2" key="1">
    <citation type="journal article" date="2010" name="Cell Res.">
        <title>Complete genome sequence of the rifamycin SV-producing Amycolatopsis mediterranei U32 revealed its genetic characteristics in phylogeny and metabolism.</title>
        <authorList>
            <person name="Zhao W."/>
            <person name="Zhong Y."/>
            <person name="Yuan H."/>
            <person name="Wang J."/>
            <person name="Zheng H."/>
            <person name="Wang Y."/>
            <person name="Cen X."/>
            <person name="Xu F."/>
            <person name="Bai J."/>
            <person name="Han X."/>
            <person name="Lu G."/>
            <person name="Zhu Y."/>
            <person name="Shao Z."/>
            <person name="Yan H."/>
            <person name="Li C."/>
            <person name="Peng N."/>
            <person name="Zhang Z."/>
            <person name="Zhang Y."/>
            <person name="Lin W."/>
            <person name="Fan Y."/>
            <person name="Qin Z."/>
            <person name="Hu Y."/>
            <person name="Zhu B."/>
            <person name="Wang S."/>
            <person name="Ding X."/>
            <person name="Zhao G.P."/>
        </authorList>
    </citation>
    <scope>NUCLEOTIDE SEQUENCE [LARGE SCALE GENOMIC DNA]</scope>
    <source>
        <strain evidence="2">U-32</strain>
    </source>
</reference>
<dbReference type="Gene3D" id="2.60.40.10">
    <property type="entry name" value="Immunoglobulins"/>
    <property type="match status" value="1"/>
</dbReference>
<evidence type="ECO:0008006" key="3">
    <source>
        <dbReference type="Google" id="ProtNLM"/>
    </source>
</evidence>
<dbReference type="InterPro" id="IPR013783">
    <property type="entry name" value="Ig-like_fold"/>
</dbReference>
<gene>
    <name evidence="1" type="ordered locus">AMED_4454</name>
</gene>
<dbReference type="AlphaFoldDB" id="A0A0H3D5D2"/>
<dbReference type="KEGG" id="amd:AMED_4454"/>
<dbReference type="RefSeq" id="WP_013226297.1">
    <property type="nucleotide sequence ID" value="NC_014318.1"/>
</dbReference>
<proteinExistence type="predicted"/>
<dbReference type="HOGENOM" id="CLU_1811749_0_0_11"/>
<organism evidence="1 2">
    <name type="scientific">Amycolatopsis mediterranei (strain U-32)</name>
    <dbReference type="NCBI Taxonomy" id="749927"/>
    <lineage>
        <taxon>Bacteria</taxon>
        <taxon>Bacillati</taxon>
        <taxon>Actinomycetota</taxon>
        <taxon>Actinomycetes</taxon>
        <taxon>Pseudonocardiales</taxon>
        <taxon>Pseudonocardiaceae</taxon>
        <taxon>Amycolatopsis</taxon>
    </lineage>
</organism>
<dbReference type="OrthoDB" id="3632191at2"/>
<name>A0A0H3D5D2_AMYMU</name>
<dbReference type="GeneID" id="92872178"/>
<evidence type="ECO:0000313" key="1">
    <source>
        <dbReference type="EMBL" id="ADJ46225.1"/>
    </source>
</evidence>
<sequence>MSTPRIAFAAVLVVAAWTTVISGLVAVGAAKAEAAWLKPGPGTGYAAGLKLQTPGQPVVESARCNNGSGGPSATLHWSYPTPLPPGFELFTATTSGGPVTTAGTATTTSATIPLPSNNKVYVSVRATAGTWKGTRSPEAQAC</sequence>
<dbReference type="EMBL" id="CP002000">
    <property type="protein sequence ID" value="ADJ46225.1"/>
    <property type="molecule type" value="Genomic_DNA"/>
</dbReference>